<evidence type="ECO:0000313" key="1">
    <source>
        <dbReference type="EMBL" id="KAL3273441.1"/>
    </source>
</evidence>
<reference evidence="1 2" key="1">
    <citation type="journal article" date="2021" name="BMC Biol.">
        <title>Horizontally acquired antibacterial genes associated with adaptive radiation of ladybird beetles.</title>
        <authorList>
            <person name="Li H.S."/>
            <person name="Tang X.F."/>
            <person name="Huang Y.H."/>
            <person name="Xu Z.Y."/>
            <person name="Chen M.L."/>
            <person name="Du X.Y."/>
            <person name="Qiu B.Y."/>
            <person name="Chen P.T."/>
            <person name="Zhang W."/>
            <person name="Slipinski A."/>
            <person name="Escalona H.E."/>
            <person name="Waterhouse R.M."/>
            <person name="Zwick A."/>
            <person name="Pang H."/>
        </authorList>
    </citation>
    <scope>NUCLEOTIDE SEQUENCE [LARGE SCALE GENOMIC DNA]</scope>
    <source>
        <strain evidence="1">SYSU2018</strain>
    </source>
</reference>
<evidence type="ECO:0000313" key="2">
    <source>
        <dbReference type="Proteomes" id="UP001516400"/>
    </source>
</evidence>
<comment type="caution">
    <text evidence="1">The sequence shown here is derived from an EMBL/GenBank/DDBJ whole genome shotgun (WGS) entry which is preliminary data.</text>
</comment>
<dbReference type="Proteomes" id="UP001516400">
    <property type="component" value="Unassembled WGS sequence"/>
</dbReference>
<proteinExistence type="predicted"/>
<protein>
    <submittedName>
        <fullName evidence="1">Uncharacterized protein</fullName>
    </submittedName>
</protein>
<dbReference type="EMBL" id="JABFTP020000062">
    <property type="protein sequence ID" value="KAL3273441.1"/>
    <property type="molecule type" value="Genomic_DNA"/>
</dbReference>
<dbReference type="AlphaFoldDB" id="A0ABD2N3Y8"/>
<organism evidence="1 2">
    <name type="scientific">Cryptolaemus montrouzieri</name>
    <dbReference type="NCBI Taxonomy" id="559131"/>
    <lineage>
        <taxon>Eukaryota</taxon>
        <taxon>Metazoa</taxon>
        <taxon>Ecdysozoa</taxon>
        <taxon>Arthropoda</taxon>
        <taxon>Hexapoda</taxon>
        <taxon>Insecta</taxon>
        <taxon>Pterygota</taxon>
        <taxon>Neoptera</taxon>
        <taxon>Endopterygota</taxon>
        <taxon>Coleoptera</taxon>
        <taxon>Polyphaga</taxon>
        <taxon>Cucujiformia</taxon>
        <taxon>Coccinelloidea</taxon>
        <taxon>Coccinellidae</taxon>
        <taxon>Scymninae</taxon>
        <taxon>Scymnini</taxon>
        <taxon>Cryptolaemus</taxon>
    </lineage>
</organism>
<accession>A0ABD2N3Y8</accession>
<sequence length="93" mass="10342">MKNMENGNILLKCTNEKGKNKMKAEIEKSIGTTYRVEETKLQEPGVTIANLSNELTEEDIEIGLKIQNSLEGEDDVDVVIIKKAKDNKSCSLS</sequence>
<name>A0ABD2N3Y8_9CUCU</name>
<gene>
    <name evidence="1" type="ORF">HHI36_014885</name>
</gene>
<keyword evidence="2" id="KW-1185">Reference proteome</keyword>